<sequence length="100" mass="11552">MRAMKEKDWNDDNLTMTIVSQHCFGDDSEAPSFSISIIENMKDEYGLFLWPCNVVLTEYVWQHNHRFSEASVVEVLELPCLAWLQQNSMPVSLLPMTSPD</sequence>
<protein>
    <submittedName>
        <fullName evidence="1">Uncharacterized protein</fullName>
    </submittedName>
</protein>
<accession>A0A0B2RGA7</accession>
<proteinExistence type="predicted"/>
<dbReference type="Proteomes" id="UP000053555">
    <property type="component" value="Unassembled WGS sequence"/>
</dbReference>
<evidence type="ECO:0000313" key="1">
    <source>
        <dbReference type="EMBL" id="KHN30837.1"/>
    </source>
</evidence>
<organism evidence="1">
    <name type="scientific">Glycine soja</name>
    <name type="common">Wild soybean</name>
    <dbReference type="NCBI Taxonomy" id="3848"/>
    <lineage>
        <taxon>Eukaryota</taxon>
        <taxon>Viridiplantae</taxon>
        <taxon>Streptophyta</taxon>
        <taxon>Embryophyta</taxon>
        <taxon>Tracheophyta</taxon>
        <taxon>Spermatophyta</taxon>
        <taxon>Magnoliopsida</taxon>
        <taxon>eudicotyledons</taxon>
        <taxon>Gunneridae</taxon>
        <taxon>Pentapetalae</taxon>
        <taxon>rosids</taxon>
        <taxon>fabids</taxon>
        <taxon>Fabales</taxon>
        <taxon>Fabaceae</taxon>
        <taxon>Papilionoideae</taxon>
        <taxon>50 kb inversion clade</taxon>
        <taxon>NPAAA clade</taxon>
        <taxon>indigoferoid/millettioid clade</taxon>
        <taxon>Phaseoleae</taxon>
        <taxon>Glycine</taxon>
        <taxon>Glycine subgen. Soja</taxon>
    </lineage>
</organism>
<dbReference type="EMBL" id="KN651355">
    <property type="protein sequence ID" value="KHN30837.1"/>
    <property type="molecule type" value="Genomic_DNA"/>
</dbReference>
<name>A0A0B2RGA7_GLYSO</name>
<reference evidence="1" key="1">
    <citation type="submission" date="2014-07" db="EMBL/GenBank/DDBJ databases">
        <title>Identification of a novel salt tolerance gene in wild soybean by whole-genome sequencing.</title>
        <authorList>
            <person name="Lam H.-M."/>
            <person name="Qi X."/>
            <person name="Li M.-W."/>
            <person name="Liu X."/>
            <person name="Xie M."/>
            <person name="Ni M."/>
            <person name="Xu X."/>
        </authorList>
    </citation>
    <scope>NUCLEOTIDE SEQUENCE [LARGE SCALE GENOMIC DNA]</scope>
    <source>
        <tissue evidence="1">Root</tissue>
    </source>
</reference>
<gene>
    <name evidence="1" type="ORF">glysoja_034861</name>
</gene>
<dbReference type="AlphaFoldDB" id="A0A0B2RGA7"/>